<organism evidence="1 2">
    <name type="scientific">Alloacidobacterium dinghuense</name>
    <dbReference type="NCBI Taxonomy" id="2763107"/>
    <lineage>
        <taxon>Bacteria</taxon>
        <taxon>Pseudomonadati</taxon>
        <taxon>Acidobacteriota</taxon>
        <taxon>Terriglobia</taxon>
        <taxon>Terriglobales</taxon>
        <taxon>Acidobacteriaceae</taxon>
        <taxon>Alloacidobacterium</taxon>
    </lineage>
</organism>
<accession>A0A7G8BPC3</accession>
<gene>
    <name evidence="1" type="ORF">H7849_11160</name>
</gene>
<dbReference type="KEGG" id="adin:H7849_11160"/>
<dbReference type="AlphaFoldDB" id="A0A7G8BPC3"/>
<protein>
    <submittedName>
        <fullName evidence="1">Uncharacterized protein</fullName>
    </submittedName>
</protein>
<proteinExistence type="predicted"/>
<name>A0A7G8BPC3_9BACT</name>
<keyword evidence="2" id="KW-1185">Reference proteome</keyword>
<dbReference type="Proteomes" id="UP000515312">
    <property type="component" value="Chromosome"/>
</dbReference>
<dbReference type="EMBL" id="CP060394">
    <property type="protein sequence ID" value="QNI34393.1"/>
    <property type="molecule type" value="Genomic_DNA"/>
</dbReference>
<sequence>MIALQSEHPRPHATLIFRMHDQQSPNLPAGKEVRLWCPTCAREVDDPLVCGDCSAVICRVCGTPLESADELAFG</sequence>
<evidence type="ECO:0000313" key="1">
    <source>
        <dbReference type="EMBL" id="QNI34393.1"/>
    </source>
</evidence>
<reference evidence="1 2" key="1">
    <citation type="submission" date="2020-08" db="EMBL/GenBank/DDBJ databases">
        <title>Edaphobacter telluris sp. nov. and Acidobacterium dinghuensis sp. nov., two acidobacteria isolated from forest soil.</title>
        <authorList>
            <person name="Fu J."/>
            <person name="Qiu L."/>
        </authorList>
    </citation>
    <scope>NUCLEOTIDE SEQUENCE [LARGE SCALE GENOMIC DNA]</scope>
    <source>
        <strain evidence="1">4Y35</strain>
    </source>
</reference>
<evidence type="ECO:0000313" key="2">
    <source>
        <dbReference type="Proteomes" id="UP000515312"/>
    </source>
</evidence>
<dbReference type="RefSeq" id="WP_186746533.1">
    <property type="nucleotide sequence ID" value="NZ_CP060394.1"/>
</dbReference>